<dbReference type="AlphaFoldDB" id="A0A4Q6XYM7"/>
<dbReference type="PANTHER" id="PTHR43032:SF2">
    <property type="entry name" value="BLL0505 PROTEIN"/>
    <property type="match status" value="1"/>
</dbReference>
<dbReference type="SUPFAM" id="SSF56524">
    <property type="entry name" value="Oxidoreductase molybdopterin-binding domain"/>
    <property type="match status" value="1"/>
</dbReference>
<comment type="caution">
    <text evidence="2">The sequence shown here is derived from an EMBL/GenBank/DDBJ whole genome shotgun (WGS) entry which is preliminary data.</text>
</comment>
<dbReference type="EMBL" id="SGIS01000005">
    <property type="protein sequence ID" value="RZF65580.1"/>
    <property type="molecule type" value="Genomic_DNA"/>
</dbReference>
<keyword evidence="3" id="KW-1185">Reference proteome</keyword>
<reference evidence="2 3" key="1">
    <citation type="submission" date="2019-02" db="EMBL/GenBank/DDBJ databases">
        <authorList>
            <person name="Li Y."/>
        </authorList>
    </citation>
    <scope>NUCLEOTIDE SEQUENCE [LARGE SCALE GENOMIC DNA]</scope>
    <source>
        <strain evidence="2 3">3-7</strain>
    </source>
</reference>
<dbReference type="InterPro" id="IPR036374">
    <property type="entry name" value="OxRdtase_Mopterin-bd_sf"/>
</dbReference>
<evidence type="ECO:0000313" key="3">
    <source>
        <dbReference type="Proteomes" id="UP000292085"/>
    </source>
</evidence>
<dbReference type="RefSeq" id="WP_130155516.1">
    <property type="nucleotide sequence ID" value="NZ_SGIS01000005.1"/>
</dbReference>
<dbReference type="OrthoDB" id="9795587at2"/>
<proteinExistence type="predicted"/>
<dbReference type="Proteomes" id="UP000292085">
    <property type="component" value="Unassembled WGS sequence"/>
</dbReference>
<sequence>MSLITRRALVTGAAASAGLLLSGCDQVAQVPALRKILFSGEIMNRGLQRALSNRDALAPEFSAADMSPRFRVNGTHNPNTPDYTAMVAENFAHWRLQVGGLVARPLSLSIAQLRGLPARTQITRHDCVEGWSAIGKWHGPRLGMLLKAAGIRDAARYVVFTCADLYGGAPYYESIDLVDAFHPQTIMAWALNDHVLDVGHGAPVRLRVERQLGYKHAKYVMRIDAVDSLAKVGLGKGGYWEDHVDYDWYAGI</sequence>
<name>A0A4Q6XYM7_9SPHN</name>
<evidence type="ECO:0000313" key="2">
    <source>
        <dbReference type="EMBL" id="RZF65580.1"/>
    </source>
</evidence>
<feature type="domain" description="Oxidoreductase molybdopterin-binding" evidence="1">
    <location>
        <begin position="90"/>
        <end position="227"/>
    </location>
</feature>
<dbReference type="Gene3D" id="3.90.420.10">
    <property type="entry name" value="Oxidoreductase, molybdopterin-binding domain"/>
    <property type="match status" value="1"/>
</dbReference>
<dbReference type="PANTHER" id="PTHR43032">
    <property type="entry name" value="PROTEIN-METHIONINE-SULFOXIDE REDUCTASE"/>
    <property type="match status" value="1"/>
</dbReference>
<evidence type="ECO:0000259" key="1">
    <source>
        <dbReference type="Pfam" id="PF00174"/>
    </source>
</evidence>
<gene>
    <name evidence="2" type="ORF">EWE75_04575</name>
</gene>
<dbReference type="PROSITE" id="PS51257">
    <property type="entry name" value="PROKAR_LIPOPROTEIN"/>
    <property type="match status" value="1"/>
</dbReference>
<accession>A0A4Q6XYM7</accession>
<protein>
    <submittedName>
        <fullName evidence="2">Molybdopterin-binding protein</fullName>
    </submittedName>
</protein>
<organism evidence="2 3">
    <name type="scientific">Sphingomonas populi</name>
    <dbReference type="NCBI Taxonomy" id="2484750"/>
    <lineage>
        <taxon>Bacteria</taxon>
        <taxon>Pseudomonadati</taxon>
        <taxon>Pseudomonadota</taxon>
        <taxon>Alphaproteobacteria</taxon>
        <taxon>Sphingomonadales</taxon>
        <taxon>Sphingomonadaceae</taxon>
        <taxon>Sphingomonas</taxon>
    </lineage>
</organism>
<dbReference type="InterPro" id="IPR000572">
    <property type="entry name" value="OxRdtase_Mopterin-bd_dom"/>
</dbReference>
<dbReference type="Pfam" id="PF00174">
    <property type="entry name" value="Oxidored_molyb"/>
    <property type="match status" value="1"/>
</dbReference>